<reference evidence="2 3" key="1">
    <citation type="submission" date="2019-08" db="EMBL/GenBank/DDBJ databases">
        <title>Draft genome analysis of Rheinheimera tangshanensis isolated from the roots of fresh rice plants (Oryza sativa).</title>
        <authorList>
            <person name="Yu Q."/>
            <person name="Qi Y."/>
            <person name="Zhang H."/>
            <person name="Pu J."/>
        </authorList>
    </citation>
    <scope>NUCLEOTIDE SEQUENCE [LARGE SCALE GENOMIC DNA]</scope>
    <source>
        <strain evidence="2 3">JA3-B52</strain>
    </source>
</reference>
<name>A0A5C8M0Y8_9GAMM</name>
<organism evidence="2 3">
    <name type="scientific">Rheinheimera tangshanensis</name>
    <dbReference type="NCBI Taxonomy" id="400153"/>
    <lineage>
        <taxon>Bacteria</taxon>
        <taxon>Pseudomonadati</taxon>
        <taxon>Pseudomonadota</taxon>
        <taxon>Gammaproteobacteria</taxon>
        <taxon>Chromatiales</taxon>
        <taxon>Chromatiaceae</taxon>
        <taxon>Rheinheimera</taxon>
    </lineage>
</organism>
<feature type="domain" description="Flagellar hook-length control protein-like C-terminal" evidence="1">
    <location>
        <begin position="285"/>
        <end position="362"/>
    </location>
</feature>
<evidence type="ECO:0000313" key="2">
    <source>
        <dbReference type="EMBL" id="TXK82095.1"/>
    </source>
</evidence>
<dbReference type="RefSeq" id="WP_147903341.1">
    <property type="nucleotide sequence ID" value="NZ_BAAAGC010000017.1"/>
</dbReference>
<dbReference type="CDD" id="cd17470">
    <property type="entry name" value="T3SS_Flik_C"/>
    <property type="match status" value="1"/>
</dbReference>
<keyword evidence="2" id="KW-0966">Cell projection</keyword>
<dbReference type="Pfam" id="PF02120">
    <property type="entry name" value="Flg_hook"/>
    <property type="match status" value="1"/>
</dbReference>
<protein>
    <submittedName>
        <fullName evidence="2">Flagellar hook-length control protein FliK</fullName>
    </submittedName>
</protein>
<keyword evidence="2" id="KW-0282">Flagellum</keyword>
<keyword evidence="2" id="KW-0969">Cilium</keyword>
<dbReference type="OrthoDB" id="1792985at2"/>
<dbReference type="AlphaFoldDB" id="A0A5C8M0Y8"/>
<proteinExistence type="predicted"/>
<comment type="caution">
    <text evidence="2">The sequence shown here is derived from an EMBL/GenBank/DDBJ whole genome shotgun (WGS) entry which is preliminary data.</text>
</comment>
<evidence type="ECO:0000313" key="3">
    <source>
        <dbReference type="Proteomes" id="UP000321814"/>
    </source>
</evidence>
<sequence length="406" mass="42770">MTMPVFALLTPVALPQGGIGGQSALTDYSEGQQQSYSEDLAALLTGMETALSQLDSEVQQLSEATAAELLDQGQVQSLSQSLVPAPLLVEFDAMLVNTTTLPSLMTSDLSSAQAEGSAEWLPLSLSALSSSAGAVSSQNPLPAAGLLQSQQSSALVAPLIMPGLLPQQSASDAAAIQAVLPQDLTESQDLWPALKPLQQNSQNAAVSAGLFNFSQNSLLNANQNKTAALHQTTNITDLLAPTAAVASAAGTAVSALPVWQADPIPAQSQHFGQRLLQMLADKVDLQLGLNVNKAMIRLDPPSLGSIELSVQLDGDRLTVQMHSSNTQLRDAMGQGLELLRASLQQKLGADVQIELRMGSDSSSQQQQQKTPQHLVQQLESNFHAEPEIALTEATQPNKLNLVNQLV</sequence>
<evidence type="ECO:0000259" key="1">
    <source>
        <dbReference type="Pfam" id="PF02120"/>
    </source>
</evidence>
<dbReference type="InterPro" id="IPR021136">
    <property type="entry name" value="Flagellar_hook_control-like_C"/>
</dbReference>
<keyword evidence="3" id="KW-1185">Reference proteome</keyword>
<dbReference type="InterPro" id="IPR038610">
    <property type="entry name" value="FliK-like_C_sf"/>
</dbReference>
<gene>
    <name evidence="2" type="ORF">FU839_04195</name>
</gene>
<dbReference type="Gene3D" id="3.30.750.140">
    <property type="match status" value="1"/>
</dbReference>
<dbReference type="EMBL" id="VRLR01000002">
    <property type="protein sequence ID" value="TXK82095.1"/>
    <property type="molecule type" value="Genomic_DNA"/>
</dbReference>
<accession>A0A5C8M0Y8</accession>
<dbReference type="Proteomes" id="UP000321814">
    <property type="component" value="Unassembled WGS sequence"/>
</dbReference>